<protein>
    <submittedName>
        <fullName evidence="1">Uncharacterized protein</fullName>
    </submittedName>
</protein>
<sequence>MDKQNIENMKKLLIARSEALEAGVMRGAKDAEPVILDQQKVGRISRMDAMQVQAMSAETNRRRAIELAAVRAALERIEKDDYGY</sequence>
<reference evidence="1" key="1">
    <citation type="submission" date="2018-06" db="EMBL/GenBank/DDBJ databases">
        <authorList>
            <person name="Zhirakovskaya E."/>
        </authorList>
    </citation>
    <scope>NUCLEOTIDE SEQUENCE</scope>
</reference>
<proteinExistence type="predicted"/>
<accession>A0A3B1CI39</accession>
<name>A0A3B1CI39_9ZZZZ</name>
<dbReference type="EMBL" id="UOGE01000074">
    <property type="protein sequence ID" value="VAX22330.1"/>
    <property type="molecule type" value="Genomic_DNA"/>
</dbReference>
<evidence type="ECO:0000313" key="1">
    <source>
        <dbReference type="EMBL" id="VAX22330.1"/>
    </source>
</evidence>
<feature type="non-terminal residue" evidence="1">
    <location>
        <position position="84"/>
    </location>
</feature>
<dbReference type="AlphaFoldDB" id="A0A3B1CI39"/>
<dbReference type="Gene3D" id="1.20.120.910">
    <property type="entry name" value="DksA, coiled-coil domain"/>
    <property type="match status" value="1"/>
</dbReference>
<organism evidence="1">
    <name type="scientific">hydrothermal vent metagenome</name>
    <dbReference type="NCBI Taxonomy" id="652676"/>
    <lineage>
        <taxon>unclassified sequences</taxon>
        <taxon>metagenomes</taxon>
        <taxon>ecological metagenomes</taxon>
    </lineage>
</organism>
<gene>
    <name evidence="1" type="ORF">MNBD_NITROSPINAE02-1395</name>
</gene>